<feature type="chain" id="PRO_5047351093" description="TPM domain-containing protein" evidence="2">
    <location>
        <begin position="35"/>
        <end position="224"/>
    </location>
</feature>
<protein>
    <recommendedName>
        <fullName evidence="5">TPM domain-containing protein</fullName>
    </recommendedName>
</protein>
<evidence type="ECO:0000256" key="1">
    <source>
        <dbReference type="SAM" id="Phobius"/>
    </source>
</evidence>
<evidence type="ECO:0000313" key="4">
    <source>
        <dbReference type="Proteomes" id="UP001055940"/>
    </source>
</evidence>
<name>A0ABY5D975_9ACTN</name>
<dbReference type="RefSeq" id="WP_254419032.1">
    <property type="nucleotide sequence ID" value="NZ_BAAAJB010000018.1"/>
</dbReference>
<evidence type="ECO:0000313" key="3">
    <source>
        <dbReference type="EMBL" id="USY19884.1"/>
    </source>
</evidence>
<sequence>MLAAFPRAVFPRAALSILLVLSFLLVTASPAATAVVTTEEGRENLRLIAEELREDPVHVQEDMPGVVDEELIDRIRAHASAGPHDVYVVVGDVPGAPTVVRHMADAGELAGVHFHLSSDLTVTGSEGKATRAIFLASEEDPGLHEEEFLARVVELVQQEDFEETYAAMRDFRPTPSWEGPGRLETLGGAVQVLWFGAALMVVAFFMGAYKKVRERLEHDRVRLR</sequence>
<reference evidence="3" key="1">
    <citation type="submission" date="2022-06" db="EMBL/GenBank/DDBJ databases">
        <authorList>
            <person name="Ping M."/>
        </authorList>
    </citation>
    <scope>NUCLEOTIDE SEQUENCE</scope>
    <source>
        <strain evidence="3">JCM11759T</strain>
    </source>
</reference>
<gene>
    <name evidence="3" type="ORF">NE857_32455</name>
</gene>
<keyword evidence="4" id="KW-1185">Reference proteome</keyword>
<keyword evidence="2" id="KW-0732">Signal</keyword>
<keyword evidence="1" id="KW-1133">Transmembrane helix</keyword>
<keyword evidence="1" id="KW-0812">Transmembrane</keyword>
<keyword evidence="1" id="KW-0472">Membrane</keyword>
<dbReference type="EMBL" id="CP099837">
    <property type="protein sequence ID" value="USY19884.1"/>
    <property type="molecule type" value="Genomic_DNA"/>
</dbReference>
<accession>A0ABY5D975</accession>
<evidence type="ECO:0008006" key="5">
    <source>
        <dbReference type="Google" id="ProtNLM"/>
    </source>
</evidence>
<feature type="signal peptide" evidence="2">
    <location>
        <begin position="1"/>
        <end position="34"/>
    </location>
</feature>
<dbReference type="Proteomes" id="UP001055940">
    <property type="component" value="Chromosome"/>
</dbReference>
<proteinExistence type="predicted"/>
<feature type="transmembrane region" description="Helical" evidence="1">
    <location>
        <begin position="192"/>
        <end position="209"/>
    </location>
</feature>
<evidence type="ECO:0000256" key="2">
    <source>
        <dbReference type="SAM" id="SignalP"/>
    </source>
</evidence>
<organism evidence="3 4">
    <name type="scientific">Nocardiopsis exhalans</name>
    <dbReference type="NCBI Taxonomy" id="163604"/>
    <lineage>
        <taxon>Bacteria</taxon>
        <taxon>Bacillati</taxon>
        <taxon>Actinomycetota</taxon>
        <taxon>Actinomycetes</taxon>
        <taxon>Streptosporangiales</taxon>
        <taxon>Nocardiopsidaceae</taxon>
        <taxon>Nocardiopsis</taxon>
    </lineage>
</organism>